<sequence>DKSKVNIIAFESLNKDTSHPSTPIDVSRFAKNKRLKLVDPDHSLSNLPIKILIGADFYWNVVKPDPSVKLLDSLTFVPSIFGCINSEPRSHATVSFISTVHNINVDTSNQTLDNVVCEFWSLESIGIQPIQEKNNTCNSERLTNFQKSFEIIDARRVVKLPWKPEVQPSSNNYEVTIRLLDSLTRKLHLDTVM</sequence>
<organism evidence="1 2">
    <name type="scientific">Nephila pilipes</name>
    <name type="common">Giant wood spider</name>
    <name type="synonym">Nephila maculata</name>
    <dbReference type="NCBI Taxonomy" id="299642"/>
    <lineage>
        <taxon>Eukaryota</taxon>
        <taxon>Metazoa</taxon>
        <taxon>Ecdysozoa</taxon>
        <taxon>Arthropoda</taxon>
        <taxon>Chelicerata</taxon>
        <taxon>Arachnida</taxon>
        <taxon>Araneae</taxon>
        <taxon>Araneomorphae</taxon>
        <taxon>Entelegynae</taxon>
        <taxon>Araneoidea</taxon>
        <taxon>Nephilidae</taxon>
        <taxon>Nephila</taxon>
    </lineage>
</organism>
<evidence type="ECO:0000313" key="2">
    <source>
        <dbReference type="Proteomes" id="UP000887013"/>
    </source>
</evidence>
<dbReference type="EMBL" id="BMAW01065772">
    <property type="protein sequence ID" value="GFT51904.1"/>
    <property type="molecule type" value="Genomic_DNA"/>
</dbReference>
<evidence type="ECO:0000313" key="1">
    <source>
        <dbReference type="EMBL" id="GFT51904.1"/>
    </source>
</evidence>
<feature type="non-terminal residue" evidence="1">
    <location>
        <position position="1"/>
    </location>
</feature>
<reference evidence="1" key="1">
    <citation type="submission" date="2020-08" db="EMBL/GenBank/DDBJ databases">
        <title>Multicomponent nature underlies the extraordinary mechanical properties of spider dragline silk.</title>
        <authorList>
            <person name="Kono N."/>
            <person name="Nakamura H."/>
            <person name="Mori M."/>
            <person name="Yoshida Y."/>
            <person name="Ohtoshi R."/>
            <person name="Malay A.D."/>
            <person name="Moran D.A.P."/>
            <person name="Tomita M."/>
            <person name="Numata K."/>
            <person name="Arakawa K."/>
        </authorList>
    </citation>
    <scope>NUCLEOTIDE SEQUENCE</scope>
</reference>
<protein>
    <submittedName>
        <fullName evidence="1">Integrase catalytic domain-containing protein</fullName>
    </submittedName>
</protein>
<dbReference type="AlphaFoldDB" id="A0A8X6TVU9"/>
<dbReference type="OrthoDB" id="8027159at2759"/>
<comment type="caution">
    <text evidence="1">The sequence shown here is derived from an EMBL/GenBank/DDBJ whole genome shotgun (WGS) entry which is preliminary data.</text>
</comment>
<proteinExistence type="predicted"/>
<accession>A0A8X6TVU9</accession>
<keyword evidence="2" id="KW-1185">Reference proteome</keyword>
<dbReference type="Proteomes" id="UP000887013">
    <property type="component" value="Unassembled WGS sequence"/>
</dbReference>
<name>A0A8X6TVU9_NEPPI</name>
<gene>
    <name evidence="1" type="primary">AVEN_218542_1</name>
    <name evidence="1" type="ORF">NPIL_5451</name>
</gene>